<protein>
    <recommendedName>
        <fullName evidence="3">SWIM-type domain-containing protein</fullName>
    </recommendedName>
</protein>
<evidence type="ECO:0000313" key="2">
    <source>
        <dbReference type="Proteomes" id="UP000476176"/>
    </source>
</evidence>
<comment type="caution">
    <text evidence="1">The sequence shown here is derived from an EMBL/GenBank/DDBJ whole genome shotgun (WGS) entry which is preliminary data.</text>
</comment>
<dbReference type="Proteomes" id="UP000476176">
    <property type="component" value="Unassembled WGS sequence"/>
</dbReference>
<evidence type="ECO:0000313" key="1">
    <source>
        <dbReference type="EMBL" id="KAE9205034.1"/>
    </source>
</evidence>
<reference evidence="1 2" key="1">
    <citation type="submission" date="2018-09" db="EMBL/GenBank/DDBJ databases">
        <title>Genomic investigation of the strawberry pathogen Phytophthora fragariae indicates pathogenicity is determined by transcriptional variation in three key races.</title>
        <authorList>
            <person name="Adams T.M."/>
            <person name="Armitage A.D."/>
            <person name="Sobczyk M.K."/>
            <person name="Bates H.J."/>
            <person name="Dunwell J.M."/>
            <person name="Nellist C.F."/>
            <person name="Harrison R.J."/>
        </authorList>
    </citation>
    <scope>NUCLEOTIDE SEQUENCE [LARGE SCALE GENOMIC DNA]</scope>
    <source>
        <strain evidence="1 2">BC-23</strain>
    </source>
</reference>
<organism evidence="1 2">
    <name type="scientific">Phytophthora fragariae</name>
    <dbReference type="NCBI Taxonomy" id="53985"/>
    <lineage>
        <taxon>Eukaryota</taxon>
        <taxon>Sar</taxon>
        <taxon>Stramenopiles</taxon>
        <taxon>Oomycota</taxon>
        <taxon>Peronosporomycetes</taxon>
        <taxon>Peronosporales</taxon>
        <taxon>Peronosporaceae</taxon>
        <taxon>Phytophthora</taxon>
    </lineage>
</organism>
<evidence type="ECO:0008006" key="3">
    <source>
        <dbReference type="Google" id="ProtNLM"/>
    </source>
</evidence>
<sequence>MSTAVTSKQLLLTYVMADAEAGQLNAVNQVFGVDSELTYLICFYHVMAKVHERLTAVSSMDSGLTYLICFYNVMAKVHERLKAVSSTLREQVVADIYDLHFASSKTVYDDQVVTVLARWSRDQQLMVCRGYFENMWMMSEFSRWQCFHTPGGYATTNNPVEQFNRLIKRDYTLRTKQKIGTLIRLLADCCGHQSVTARPFKDVPQATQQLKARVKDFRHRDLLRDMTPSRSSIEFLLESPNPNVVRVLPSGCQRVFLPELGRSREDAPISAQMGANYARMENEGQPDGGWHADLSKLTCGCKYHFKFAICIHVIFGLQVKYYTGLDGKRTLVNRSVPKKRRQARTGYTRQLEWRTPAPIKPPPSGFKTFFDWCQQQLQRRGWGRLDEAAARYLRTWGLTSSNSTFDTGHAIKRLLLAVPYACITKDRLVEAARQGEDAVEAEGVLPSGVDFSGRPTCQMKTILDDVRVNGKTLFLTSWEPTLEPPENLPSA</sequence>
<proteinExistence type="predicted"/>
<accession>A0A6G0NES2</accession>
<gene>
    <name evidence="1" type="ORF">PF004_g17674</name>
</gene>
<name>A0A6G0NES2_9STRA</name>
<dbReference type="EMBL" id="QXGC01001344">
    <property type="protein sequence ID" value="KAE9205034.1"/>
    <property type="molecule type" value="Genomic_DNA"/>
</dbReference>
<dbReference type="AlphaFoldDB" id="A0A6G0NES2"/>